<keyword evidence="1" id="KW-0805">Transcription regulation</keyword>
<evidence type="ECO:0000256" key="3">
    <source>
        <dbReference type="ARBA" id="ARBA00023163"/>
    </source>
</evidence>
<evidence type="ECO:0000256" key="4">
    <source>
        <dbReference type="SAM" id="MobiDB-lite"/>
    </source>
</evidence>
<dbReference type="Pfam" id="PF00356">
    <property type="entry name" value="LacI"/>
    <property type="match status" value="1"/>
</dbReference>
<dbReference type="InterPro" id="IPR046335">
    <property type="entry name" value="LacI/GalR-like_sensor"/>
</dbReference>
<dbReference type="PROSITE" id="PS50932">
    <property type="entry name" value="HTH_LACI_2"/>
    <property type="match status" value="1"/>
</dbReference>
<dbReference type="InterPro" id="IPR000843">
    <property type="entry name" value="HTH_LacI"/>
</dbReference>
<evidence type="ECO:0000259" key="5">
    <source>
        <dbReference type="PROSITE" id="PS50932"/>
    </source>
</evidence>
<gene>
    <name evidence="6" type="ORF">AVDCRST_MAG33-98</name>
</gene>
<dbReference type="Gene3D" id="1.10.260.40">
    <property type="entry name" value="lambda repressor-like DNA-binding domains"/>
    <property type="match status" value="1"/>
</dbReference>
<name>A0A6J4U6G2_9BACT</name>
<dbReference type="GO" id="GO:0000976">
    <property type="term" value="F:transcription cis-regulatory region binding"/>
    <property type="evidence" value="ECO:0007669"/>
    <property type="project" value="TreeGrafter"/>
</dbReference>
<sequence length="342" mass="36271">MATMADVARHAGVSLSTVSYVLSGKRSISGPTRERVLSAIAATNFAPNARGQALASRRSRTIVLLFPALAHDLGTMNMEFVDGTLQTAREHGYSVMISVSDDPYEETERAARRGFADGVLVMEVELEDPRVALLQARDFPFALIGHQRDNAGIDFVDLDFAHAIGLCLDHLAELGHRRVGLLLPLIPTRSASYGPSSRSREAFTAGLATRGLTGELFICPATATGGYDIVSRITATDPGMTGLIANSPQLVPGMLRAGRAAGLDVPDDLSIMALASHRVAEAASPPLTAVDFPAVEMGRLGAEMLIARLEDGPASRPTQHLLRGDLTLRGTTGPAPRRPPPP</sequence>
<reference evidence="6" key="1">
    <citation type="submission" date="2020-02" db="EMBL/GenBank/DDBJ databases">
        <authorList>
            <person name="Meier V. D."/>
        </authorList>
    </citation>
    <scope>NUCLEOTIDE SEQUENCE</scope>
    <source>
        <strain evidence="6">AVDCRST_MAG33</strain>
    </source>
</reference>
<dbReference type="Gene3D" id="3.40.50.2300">
    <property type="match status" value="2"/>
</dbReference>
<dbReference type="Pfam" id="PF13377">
    <property type="entry name" value="Peripla_BP_3"/>
    <property type="match status" value="1"/>
</dbReference>
<dbReference type="PANTHER" id="PTHR30146">
    <property type="entry name" value="LACI-RELATED TRANSCRIPTIONAL REPRESSOR"/>
    <property type="match status" value="1"/>
</dbReference>
<dbReference type="InterPro" id="IPR028082">
    <property type="entry name" value="Peripla_BP_I"/>
</dbReference>
<dbReference type="SUPFAM" id="SSF53822">
    <property type="entry name" value="Periplasmic binding protein-like I"/>
    <property type="match status" value="1"/>
</dbReference>
<keyword evidence="3" id="KW-0804">Transcription</keyword>
<organism evidence="6">
    <name type="scientific">uncultured Thermomicrobiales bacterium</name>
    <dbReference type="NCBI Taxonomy" id="1645740"/>
    <lineage>
        <taxon>Bacteria</taxon>
        <taxon>Pseudomonadati</taxon>
        <taxon>Thermomicrobiota</taxon>
        <taxon>Thermomicrobia</taxon>
        <taxon>Thermomicrobiales</taxon>
        <taxon>environmental samples</taxon>
    </lineage>
</organism>
<accession>A0A6J4U6G2</accession>
<feature type="region of interest" description="Disordered" evidence="4">
    <location>
        <begin position="312"/>
        <end position="342"/>
    </location>
</feature>
<dbReference type="SUPFAM" id="SSF47413">
    <property type="entry name" value="lambda repressor-like DNA-binding domains"/>
    <property type="match status" value="1"/>
</dbReference>
<feature type="compositionally biased region" description="Low complexity" evidence="4">
    <location>
        <begin position="324"/>
        <end position="335"/>
    </location>
</feature>
<dbReference type="PROSITE" id="PS00356">
    <property type="entry name" value="HTH_LACI_1"/>
    <property type="match status" value="1"/>
</dbReference>
<evidence type="ECO:0000313" key="6">
    <source>
        <dbReference type="EMBL" id="CAA9541925.1"/>
    </source>
</evidence>
<dbReference type="EMBL" id="CADCWK010000008">
    <property type="protein sequence ID" value="CAA9541925.1"/>
    <property type="molecule type" value="Genomic_DNA"/>
</dbReference>
<dbReference type="SMART" id="SM00354">
    <property type="entry name" value="HTH_LACI"/>
    <property type="match status" value="1"/>
</dbReference>
<dbReference type="AlphaFoldDB" id="A0A6J4U6G2"/>
<dbReference type="GO" id="GO:0003700">
    <property type="term" value="F:DNA-binding transcription factor activity"/>
    <property type="evidence" value="ECO:0007669"/>
    <property type="project" value="TreeGrafter"/>
</dbReference>
<feature type="domain" description="HTH lacI-type" evidence="5">
    <location>
        <begin position="2"/>
        <end position="56"/>
    </location>
</feature>
<protein>
    <submittedName>
        <fullName evidence="6">Transcriptional regulator, LacI family</fullName>
    </submittedName>
</protein>
<keyword evidence="2" id="KW-0238">DNA-binding</keyword>
<evidence type="ECO:0000256" key="2">
    <source>
        <dbReference type="ARBA" id="ARBA00023125"/>
    </source>
</evidence>
<dbReference type="CDD" id="cd01392">
    <property type="entry name" value="HTH_LacI"/>
    <property type="match status" value="1"/>
</dbReference>
<proteinExistence type="predicted"/>
<dbReference type="InterPro" id="IPR010982">
    <property type="entry name" value="Lambda_DNA-bd_dom_sf"/>
</dbReference>
<dbReference type="PANTHER" id="PTHR30146:SF153">
    <property type="entry name" value="LACTOSE OPERON REPRESSOR"/>
    <property type="match status" value="1"/>
</dbReference>
<evidence type="ECO:0000256" key="1">
    <source>
        <dbReference type="ARBA" id="ARBA00023015"/>
    </source>
</evidence>